<dbReference type="Gene3D" id="3.10.450.50">
    <property type="match status" value="1"/>
</dbReference>
<reference evidence="2 3" key="1">
    <citation type="submission" date="2023-05" db="EMBL/GenBank/DDBJ databases">
        <title>Draft genome sequence of Streptomyces sp. B-S-A12 isolated from a cave soil in Thailand.</title>
        <authorList>
            <person name="Chamroensaksri N."/>
            <person name="Muangham S."/>
        </authorList>
    </citation>
    <scope>NUCLEOTIDE SEQUENCE [LARGE SCALE GENOMIC DNA]</scope>
    <source>
        <strain evidence="2 3">B-S-A12</strain>
    </source>
</reference>
<accession>A0ABT6SSG3</accession>
<protein>
    <submittedName>
        <fullName evidence="2">Nuclear transport factor 2 family protein</fullName>
    </submittedName>
</protein>
<evidence type="ECO:0000313" key="2">
    <source>
        <dbReference type="EMBL" id="MDI3418518.1"/>
    </source>
</evidence>
<evidence type="ECO:0000259" key="1">
    <source>
        <dbReference type="Pfam" id="PF12680"/>
    </source>
</evidence>
<dbReference type="InterPro" id="IPR037401">
    <property type="entry name" value="SnoaL-like"/>
</dbReference>
<name>A0ABT6SSG3_9ACTN</name>
<gene>
    <name evidence="2" type="ORF">QIT00_08065</name>
</gene>
<dbReference type="RefSeq" id="WP_282534433.1">
    <property type="nucleotide sequence ID" value="NZ_JASCIS010000006.1"/>
</dbReference>
<dbReference type="SUPFAM" id="SSF54427">
    <property type="entry name" value="NTF2-like"/>
    <property type="match status" value="1"/>
</dbReference>
<dbReference type="InterPro" id="IPR032710">
    <property type="entry name" value="NTF2-like_dom_sf"/>
</dbReference>
<keyword evidence="3" id="KW-1185">Reference proteome</keyword>
<evidence type="ECO:0000313" key="3">
    <source>
        <dbReference type="Proteomes" id="UP001237105"/>
    </source>
</evidence>
<feature type="domain" description="SnoaL-like" evidence="1">
    <location>
        <begin position="61"/>
        <end position="153"/>
    </location>
</feature>
<proteinExistence type="predicted"/>
<dbReference type="Proteomes" id="UP001237105">
    <property type="component" value="Unassembled WGS sequence"/>
</dbReference>
<sequence>MKLTVRRPRRSRLVVIVVAAVLVLGGAALSNDYVRAVTTEAMRSTPEEHDKKTLDSLQPAVRTYVDAVNSKDVDRLVGAFHPEGEAGDTGRSFHGREEIRDWASDEVIGGELTVLAHTPAENGSNVLVRFANGGLGAFRAHYEFALKDGLIHRVSMSYA</sequence>
<comment type="caution">
    <text evidence="2">The sequence shown here is derived from an EMBL/GenBank/DDBJ whole genome shotgun (WGS) entry which is preliminary data.</text>
</comment>
<dbReference type="EMBL" id="JASCIS010000006">
    <property type="protein sequence ID" value="MDI3418518.1"/>
    <property type="molecule type" value="Genomic_DNA"/>
</dbReference>
<dbReference type="Pfam" id="PF12680">
    <property type="entry name" value="SnoaL_2"/>
    <property type="match status" value="1"/>
</dbReference>
<organism evidence="2 3">
    <name type="scientific">Streptomyces luteolus</name>
    <dbReference type="NCBI Taxonomy" id="3043615"/>
    <lineage>
        <taxon>Bacteria</taxon>
        <taxon>Bacillati</taxon>
        <taxon>Actinomycetota</taxon>
        <taxon>Actinomycetes</taxon>
        <taxon>Kitasatosporales</taxon>
        <taxon>Streptomycetaceae</taxon>
        <taxon>Streptomyces</taxon>
    </lineage>
</organism>